<dbReference type="Proteomes" id="UP000276178">
    <property type="component" value="Unassembled WGS sequence"/>
</dbReference>
<gene>
    <name evidence="1" type="ORF">BAG01nite_08540</name>
    <name evidence="2" type="ORF">EB820_23960</name>
</gene>
<evidence type="ECO:0008006" key="5">
    <source>
        <dbReference type="Google" id="ProtNLM"/>
    </source>
</evidence>
<evidence type="ECO:0000313" key="1">
    <source>
        <dbReference type="EMBL" id="GED24752.1"/>
    </source>
</evidence>
<reference evidence="1 4" key="2">
    <citation type="submission" date="2019-06" db="EMBL/GenBank/DDBJ databases">
        <title>Whole genome shotgun sequence of Brevibacillus agri NBRC 15538.</title>
        <authorList>
            <person name="Hosoyama A."/>
            <person name="Uohara A."/>
            <person name="Ohji S."/>
            <person name="Ichikawa N."/>
        </authorList>
    </citation>
    <scope>NUCLEOTIDE SEQUENCE [LARGE SCALE GENOMIC DNA]</scope>
    <source>
        <strain evidence="1 4">NBRC 15538</strain>
    </source>
</reference>
<dbReference type="OrthoDB" id="2475476at2"/>
<keyword evidence="4" id="KW-1185">Reference proteome</keyword>
<dbReference type="Proteomes" id="UP000317180">
    <property type="component" value="Unassembled WGS sequence"/>
</dbReference>
<evidence type="ECO:0000313" key="3">
    <source>
        <dbReference type="Proteomes" id="UP000276178"/>
    </source>
</evidence>
<dbReference type="EMBL" id="BJOD01000008">
    <property type="protein sequence ID" value="GED24752.1"/>
    <property type="molecule type" value="Genomic_DNA"/>
</dbReference>
<reference evidence="2 3" key="1">
    <citation type="submission" date="2018-10" db="EMBL/GenBank/DDBJ databases">
        <title>Phylogenomics of Brevibacillus.</title>
        <authorList>
            <person name="Dunlap C."/>
        </authorList>
    </citation>
    <scope>NUCLEOTIDE SEQUENCE [LARGE SCALE GENOMIC DNA]</scope>
    <source>
        <strain evidence="2 3">NRRL NRS 1219</strain>
    </source>
</reference>
<sequence length="177" mass="20146">MYVQVTGDPHNQRVVVMGEPLGSCQEDGYYLLPGRLVAALKPEDLPVGMAFRLQGALPSGYGFYREDSVVFRRRNDSSALWIEVTSTYVISEWDGLFSLDATVQARRAVIEQHPQLAFVLCEKKEQVVRLRYGFMWSSEEETDLESALEAICDTVFEVEARGNARLWPGYDNCFDEY</sequence>
<name>A0A3M8AA62_9BACL</name>
<proteinExistence type="predicted"/>
<dbReference type="GeneID" id="82811806"/>
<dbReference type="AlphaFoldDB" id="A0A3M8AA62"/>
<evidence type="ECO:0000313" key="4">
    <source>
        <dbReference type="Proteomes" id="UP000317180"/>
    </source>
</evidence>
<organism evidence="2 3">
    <name type="scientific">Brevibacillus agri</name>
    <dbReference type="NCBI Taxonomy" id="51101"/>
    <lineage>
        <taxon>Bacteria</taxon>
        <taxon>Bacillati</taxon>
        <taxon>Bacillota</taxon>
        <taxon>Bacilli</taxon>
        <taxon>Bacillales</taxon>
        <taxon>Paenibacillaceae</taxon>
        <taxon>Brevibacillus</taxon>
    </lineage>
</organism>
<protein>
    <recommendedName>
        <fullName evidence="5">DUF4265 domain-containing protein</fullName>
    </recommendedName>
</protein>
<comment type="caution">
    <text evidence="2">The sequence shown here is derived from an EMBL/GenBank/DDBJ whole genome shotgun (WGS) entry which is preliminary data.</text>
</comment>
<dbReference type="RefSeq" id="WP_122953437.1">
    <property type="nucleotide sequence ID" value="NZ_BJOD01000008.1"/>
</dbReference>
<evidence type="ECO:0000313" key="2">
    <source>
        <dbReference type="EMBL" id="RNB48139.1"/>
    </source>
</evidence>
<dbReference type="EMBL" id="RHHN01000089">
    <property type="protein sequence ID" value="RNB48139.1"/>
    <property type="molecule type" value="Genomic_DNA"/>
</dbReference>
<accession>A0A3M8AA62</accession>